<dbReference type="OrthoDB" id="426293at2759"/>
<proteinExistence type="predicted"/>
<sequence>MPPKKSPATKTAAKPATKTAGGAKSTGGAKGAGAAKGTGGAKAPPQAKPTEEPPKPKALPEIEMGVKSIPEFLLEDVGEVIKKSPRWPYIVNPSGVLSTFVKYRNINVLRVMDQHEMEAEMIRKGLLGALRYGKPFLIDMEDNDLFTPMTEFLDRVIPGLTDMLLTKKITEEENIDKLIRKNDDEDYQRSITYQTDNFRFAILTKKIEVSDEVKSKMFIVRAD</sequence>
<name>A0A210PII9_MIZYE</name>
<evidence type="ECO:0000313" key="2">
    <source>
        <dbReference type="EMBL" id="OWF36299.1"/>
    </source>
</evidence>
<accession>A0A210PII9</accession>
<feature type="compositionally biased region" description="Basic and acidic residues" evidence="1">
    <location>
        <begin position="49"/>
        <end position="60"/>
    </location>
</feature>
<feature type="region of interest" description="Disordered" evidence="1">
    <location>
        <begin position="1"/>
        <end position="61"/>
    </location>
</feature>
<reference evidence="2 3" key="1">
    <citation type="journal article" date="2017" name="Nat. Ecol. Evol.">
        <title>Scallop genome provides insights into evolution of bilaterian karyotype and development.</title>
        <authorList>
            <person name="Wang S."/>
            <person name="Zhang J."/>
            <person name="Jiao W."/>
            <person name="Li J."/>
            <person name="Xun X."/>
            <person name="Sun Y."/>
            <person name="Guo X."/>
            <person name="Huan P."/>
            <person name="Dong B."/>
            <person name="Zhang L."/>
            <person name="Hu X."/>
            <person name="Sun X."/>
            <person name="Wang J."/>
            <person name="Zhao C."/>
            <person name="Wang Y."/>
            <person name="Wang D."/>
            <person name="Huang X."/>
            <person name="Wang R."/>
            <person name="Lv J."/>
            <person name="Li Y."/>
            <person name="Zhang Z."/>
            <person name="Liu B."/>
            <person name="Lu W."/>
            <person name="Hui Y."/>
            <person name="Liang J."/>
            <person name="Zhou Z."/>
            <person name="Hou R."/>
            <person name="Li X."/>
            <person name="Liu Y."/>
            <person name="Li H."/>
            <person name="Ning X."/>
            <person name="Lin Y."/>
            <person name="Zhao L."/>
            <person name="Xing Q."/>
            <person name="Dou J."/>
            <person name="Li Y."/>
            <person name="Mao J."/>
            <person name="Guo H."/>
            <person name="Dou H."/>
            <person name="Li T."/>
            <person name="Mu C."/>
            <person name="Jiang W."/>
            <person name="Fu Q."/>
            <person name="Fu X."/>
            <person name="Miao Y."/>
            <person name="Liu J."/>
            <person name="Yu Q."/>
            <person name="Li R."/>
            <person name="Liao H."/>
            <person name="Li X."/>
            <person name="Kong Y."/>
            <person name="Jiang Z."/>
            <person name="Chourrout D."/>
            <person name="Li R."/>
            <person name="Bao Z."/>
        </authorList>
    </citation>
    <scope>NUCLEOTIDE SEQUENCE [LARGE SCALE GENOMIC DNA]</scope>
    <source>
        <strain evidence="2 3">PY_sf001</strain>
    </source>
</reference>
<comment type="caution">
    <text evidence="2">The sequence shown here is derived from an EMBL/GenBank/DDBJ whole genome shotgun (WGS) entry which is preliminary data.</text>
</comment>
<dbReference type="STRING" id="6573.A0A210PII9"/>
<dbReference type="EMBL" id="NEDP02076645">
    <property type="protein sequence ID" value="OWF36299.1"/>
    <property type="molecule type" value="Genomic_DNA"/>
</dbReference>
<feature type="compositionally biased region" description="Low complexity" evidence="1">
    <location>
        <begin position="1"/>
        <end position="23"/>
    </location>
</feature>
<dbReference type="InterPro" id="IPR027417">
    <property type="entry name" value="P-loop_NTPase"/>
</dbReference>
<keyword evidence="3" id="KW-1185">Reference proteome</keyword>
<evidence type="ECO:0000313" key="3">
    <source>
        <dbReference type="Proteomes" id="UP000242188"/>
    </source>
</evidence>
<evidence type="ECO:0000256" key="1">
    <source>
        <dbReference type="SAM" id="MobiDB-lite"/>
    </source>
</evidence>
<organism evidence="2 3">
    <name type="scientific">Mizuhopecten yessoensis</name>
    <name type="common">Japanese scallop</name>
    <name type="synonym">Patinopecten yessoensis</name>
    <dbReference type="NCBI Taxonomy" id="6573"/>
    <lineage>
        <taxon>Eukaryota</taxon>
        <taxon>Metazoa</taxon>
        <taxon>Spiralia</taxon>
        <taxon>Lophotrochozoa</taxon>
        <taxon>Mollusca</taxon>
        <taxon>Bivalvia</taxon>
        <taxon>Autobranchia</taxon>
        <taxon>Pteriomorphia</taxon>
        <taxon>Pectinida</taxon>
        <taxon>Pectinoidea</taxon>
        <taxon>Pectinidae</taxon>
        <taxon>Mizuhopecten</taxon>
    </lineage>
</organism>
<gene>
    <name evidence="2" type="ORF">KP79_PYT19923</name>
</gene>
<protein>
    <submittedName>
        <fullName evidence="2">Uncharacterized protein</fullName>
    </submittedName>
</protein>
<dbReference type="AlphaFoldDB" id="A0A210PII9"/>
<dbReference type="Gene3D" id="3.40.50.300">
    <property type="entry name" value="P-loop containing nucleotide triphosphate hydrolases"/>
    <property type="match status" value="1"/>
</dbReference>
<dbReference type="Proteomes" id="UP000242188">
    <property type="component" value="Unassembled WGS sequence"/>
</dbReference>
<feature type="compositionally biased region" description="Gly residues" evidence="1">
    <location>
        <begin position="24"/>
        <end position="40"/>
    </location>
</feature>